<dbReference type="PANTHER" id="PTHR47965:SF68">
    <property type="entry name" value="BASIC 7S GLOBULIN-LIKE"/>
    <property type="match status" value="1"/>
</dbReference>
<evidence type="ECO:0000256" key="1">
    <source>
        <dbReference type="ARBA" id="ARBA00004239"/>
    </source>
</evidence>
<dbReference type="PANTHER" id="PTHR47965">
    <property type="entry name" value="ASPARTYL PROTEASE-RELATED"/>
    <property type="match status" value="1"/>
</dbReference>
<keyword evidence="3" id="KW-0964">Secreted</keyword>
<proteinExistence type="inferred from homology"/>
<organism evidence="7 8">
    <name type="scientific">Escallonia herrerae</name>
    <dbReference type="NCBI Taxonomy" id="1293975"/>
    <lineage>
        <taxon>Eukaryota</taxon>
        <taxon>Viridiplantae</taxon>
        <taxon>Streptophyta</taxon>
        <taxon>Embryophyta</taxon>
        <taxon>Tracheophyta</taxon>
        <taxon>Spermatophyta</taxon>
        <taxon>Magnoliopsida</taxon>
        <taxon>eudicotyledons</taxon>
        <taxon>Gunneridae</taxon>
        <taxon>Pentapetalae</taxon>
        <taxon>asterids</taxon>
        <taxon>campanulids</taxon>
        <taxon>Escalloniales</taxon>
        <taxon>Escalloniaceae</taxon>
        <taxon>Escallonia</taxon>
    </lineage>
</organism>
<dbReference type="GO" id="GO:0006508">
    <property type="term" value="P:proteolysis"/>
    <property type="evidence" value="ECO:0007669"/>
    <property type="project" value="InterPro"/>
</dbReference>
<dbReference type="Pfam" id="PF14541">
    <property type="entry name" value="TAXi_C"/>
    <property type="match status" value="1"/>
</dbReference>
<feature type="domain" description="Peptidase A1" evidence="6">
    <location>
        <begin position="42"/>
        <end position="412"/>
    </location>
</feature>
<dbReference type="PROSITE" id="PS51767">
    <property type="entry name" value="PEPTIDASE_A1"/>
    <property type="match status" value="1"/>
</dbReference>
<accession>A0AA88UZ42</accession>
<dbReference type="InterPro" id="IPR032861">
    <property type="entry name" value="TAXi_N"/>
</dbReference>
<name>A0AA88UZ42_9ASTE</name>
<dbReference type="SUPFAM" id="SSF50630">
    <property type="entry name" value="Acid proteases"/>
    <property type="match status" value="1"/>
</dbReference>
<dbReference type="InterPro" id="IPR033121">
    <property type="entry name" value="PEPTIDASE_A1"/>
</dbReference>
<protein>
    <recommendedName>
        <fullName evidence="6">Peptidase A1 domain-containing protein</fullName>
    </recommendedName>
</protein>
<feature type="signal peptide" evidence="5">
    <location>
        <begin position="1"/>
        <end position="22"/>
    </location>
</feature>
<dbReference type="AlphaFoldDB" id="A0AA88UZ42"/>
<comment type="subcellular location">
    <subcellularLocation>
        <location evidence="1">Secreted</location>
        <location evidence="1">Extracellular space</location>
    </subcellularLocation>
</comment>
<dbReference type="InterPro" id="IPR001461">
    <property type="entry name" value="Aspartic_peptidase_A1"/>
</dbReference>
<comment type="caution">
    <text evidence="7">The sequence shown here is derived from an EMBL/GenBank/DDBJ whole genome shotgun (WGS) entry which is preliminary data.</text>
</comment>
<evidence type="ECO:0000313" key="7">
    <source>
        <dbReference type="EMBL" id="KAK2998646.1"/>
    </source>
</evidence>
<dbReference type="GO" id="GO:0005576">
    <property type="term" value="C:extracellular region"/>
    <property type="evidence" value="ECO:0007669"/>
    <property type="project" value="UniProtKB-SubCell"/>
</dbReference>
<reference evidence="7" key="1">
    <citation type="submission" date="2022-12" db="EMBL/GenBank/DDBJ databases">
        <title>Draft genome assemblies for two species of Escallonia (Escalloniales).</title>
        <authorList>
            <person name="Chanderbali A."/>
            <person name="Dervinis C."/>
            <person name="Anghel I."/>
            <person name="Soltis D."/>
            <person name="Soltis P."/>
            <person name="Zapata F."/>
        </authorList>
    </citation>
    <scope>NUCLEOTIDE SEQUENCE</scope>
    <source>
        <strain evidence="7">UCBG64.0493</strain>
        <tissue evidence="7">Leaf</tissue>
    </source>
</reference>
<dbReference type="Proteomes" id="UP001188597">
    <property type="component" value="Unassembled WGS sequence"/>
</dbReference>
<evidence type="ECO:0000313" key="8">
    <source>
        <dbReference type="Proteomes" id="UP001188597"/>
    </source>
</evidence>
<keyword evidence="4 5" id="KW-0732">Signal</keyword>
<evidence type="ECO:0000259" key="6">
    <source>
        <dbReference type="PROSITE" id="PS51767"/>
    </source>
</evidence>
<dbReference type="Pfam" id="PF14543">
    <property type="entry name" value="TAXi_N"/>
    <property type="match status" value="1"/>
</dbReference>
<dbReference type="EMBL" id="JAVXUP010003560">
    <property type="protein sequence ID" value="KAK2998646.1"/>
    <property type="molecule type" value="Genomic_DNA"/>
</dbReference>
<dbReference type="InterPro" id="IPR032799">
    <property type="entry name" value="TAXi_C"/>
</dbReference>
<comment type="similarity">
    <text evidence="2">Belongs to the peptidase A1 family.</text>
</comment>
<evidence type="ECO:0000256" key="5">
    <source>
        <dbReference type="SAM" id="SignalP"/>
    </source>
</evidence>
<evidence type="ECO:0000256" key="2">
    <source>
        <dbReference type="ARBA" id="ARBA00007447"/>
    </source>
</evidence>
<keyword evidence="8" id="KW-1185">Reference proteome</keyword>
<dbReference type="FunFam" id="2.40.70.10:FF:000041">
    <property type="entry name" value="Basic 7S globulin"/>
    <property type="match status" value="1"/>
</dbReference>
<dbReference type="GO" id="GO:0004190">
    <property type="term" value="F:aspartic-type endopeptidase activity"/>
    <property type="evidence" value="ECO:0007669"/>
    <property type="project" value="InterPro"/>
</dbReference>
<evidence type="ECO:0000256" key="4">
    <source>
        <dbReference type="ARBA" id="ARBA00022729"/>
    </source>
</evidence>
<feature type="chain" id="PRO_5041638402" description="Peptidase A1 domain-containing protein" evidence="5">
    <location>
        <begin position="23"/>
        <end position="428"/>
    </location>
</feature>
<dbReference type="Gene3D" id="2.40.70.10">
    <property type="entry name" value="Acid Proteases"/>
    <property type="match status" value="2"/>
</dbReference>
<sequence length="428" mass="46291">MSSSQHLLHIFSFALFFFLSRAAEKPHGLILPIRKNCTTLQYYTEVDMGTPLSNANVVIDLGGKLLWFDCDGYNSSSYHLLPCNSSKCKAATTYECTDCNYPYFSDCSKNFCGVYPYNPLGNGFIAAGLALGEDIMSVSSTDGISYLLSVESRHFPFSCSSTREGSILGSELSGGTKGMIGLSRARSALSSQLASAFKLPHIFALCLPNSSATDPGDIFIGGDHTTCYLTEMCLAYDHPTHPQPGKQFPNSNIHSDEYFIGVKSIHVDRKHVSFKESLLSINKKGIGGTKLSTLAPYTISQTSIYKALVKDFVKAAASRKIKRVTSVAPFGACFSSKIIASSQTGPAVPLQSKSLYFRIYGANSMVEVEKDVLCLGSVDGGSNPTTSVVLGGHPLENYLLEFDLASSKLGFSTSLLPRNTTCSHYRLS</sequence>
<dbReference type="InterPro" id="IPR021109">
    <property type="entry name" value="Peptidase_aspartic_dom_sf"/>
</dbReference>
<evidence type="ECO:0000256" key="3">
    <source>
        <dbReference type="ARBA" id="ARBA00022525"/>
    </source>
</evidence>
<gene>
    <name evidence="7" type="ORF">RJ639_023567</name>
</gene>